<reference evidence="9 10" key="1">
    <citation type="submission" date="2019-11" db="EMBL/GenBank/DDBJ databases">
        <title>Type strains purchased from KCTC, JCM and DSMZ.</title>
        <authorList>
            <person name="Lu H."/>
        </authorList>
    </citation>
    <scope>NUCLEOTIDE SEQUENCE [LARGE SCALE GENOMIC DNA]</scope>
    <source>
        <strain evidence="9 10">DSM 103461</strain>
    </source>
</reference>
<evidence type="ECO:0000256" key="1">
    <source>
        <dbReference type="ARBA" id="ARBA00004713"/>
    </source>
</evidence>
<organism evidence="9 10">
    <name type="scientific">Pseudoduganella danionis</name>
    <dbReference type="NCBI Taxonomy" id="1890295"/>
    <lineage>
        <taxon>Bacteria</taxon>
        <taxon>Pseudomonadati</taxon>
        <taxon>Pseudomonadota</taxon>
        <taxon>Betaproteobacteria</taxon>
        <taxon>Burkholderiales</taxon>
        <taxon>Oxalobacteraceae</taxon>
        <taxon>Telluria group</taxon>
        <taxon>Pseudoduganella</taxon>
    </lineage>
</organism>
<feature type="domain" description="3-deoxy-D-manno-octulosonic-acid transferase N-terminal" evidence="8">
    <location>
        <begin position="32"/>
        <end position="213"/>
    </location>
</feature>
<dbReference type="Gene3D" id="3.40.50.11720">
    <property type="entry name" value="3-Deoxy-D-manno-octulosonic-acid transferase, N-terminal domain"/>
    <property type="match status" value="1"/>
</dbReference>
<keyword evidence="7" id="KW-0472">Membrane</keyword>
<keyword evidence="4 7" id="KW-0808">Transferase</keyword>
<evidence type="ECO:0000256" key="3">
    <source>
        <dbReference type="ARBA" id="ARBA00019077"/>
    </source>
</evidence>
<gene>
    <name evidence="9" type="ORF">GM655_01775</name>
</gene>
<dbReference type="Gene3D" id="3.40.50.2000">
    <property type="entry name" value="Glycogen Phosphorylase B"/>
    <property type="match status" value="1"/>
</dbReference>
<accession>A0ABW9SIT8</accession>
<dbReference type="NCBIfam" id="NF004386">
    <property type="entry name" value="PRK05749.1-2"/>
    <property type="match status" value="1"/>
</dbReference>
<dbReference type="InterPro" id="IPR007507">
    <property type="entry name" value="Glycos_transf_N"/>
</dbReference>
<evidence type="ECO:0000256" key="7">
    <source>
        <dbReference type="RuleBase" id="RU365103"/>
    </source>
</evidence>
<evidence type="ECO:0000256" key="4">
    <source>
        <dbReference type="ARBA" id="ARBA00022679"/>
    </source>
</evidence>
<keyword evidence="10" id="KW-1185">Reference proteome</keyword>
<sequence>MRLIYSLLWWLALPLVLTRLWLRGRKEPGYRQHWGERLGFYGAPMAGAGQVLWVHAVSVGETRAAEPLVDALLAAYPDSRIILTHMTPTGRATGKALFARHGARLQQAYLPYDTASMVGRFIRHFRPAVCVLMETEVWPNLIAVCGARSVPVVLANARLSERSLRKSRRLGSLLLDAARGITLVAAQTQADAERVRSLGVARVEVTGSIKFDVVVAPAALQIGARLRAAIGSRPVLLCASTREGEEELILAAFEQARASLPQDVLLLIVPRHPQRFADVEAMIVSHGLRVQRRSALALGQESATLQEDGAANPAGLAADTDVLLGDSMGEMFAYYAACDCAFVGGSLLPLGGQNLIEPAALGKPVLIGPHTFNFALVTEDALAAGGALRVADAAELMQTAARLLNDAAARDSMGQQALAFANQHRGATARTLALLPALIAPDQQSSR</sequence>
<evidence type="ECO:0000256" key="2">
    <source>
        <dbReference type="ARBA" id="ARBA00012621"/>
    </source>
</evidence>
<dbReference type="InterPro" id="IPR038107">
    <property type="entry name" value="Glycos_transf_N_sf"/>
</dbReference>
<comment type="similarity">
    <text evidence="7">Belongs to the glycosyltransferase group 1 family.</text>
</comment>
<evidence type="ECO:0000256" key="5">
    <source>
        <dbReference type="ARBA" id="ARBA00031445"/>
    </source>
</evidence>
<comment type="catalytic activity">
    <reaction evidence="6 7">
        <text>lipid IVA (E. coli) + CMP-3-deoxy-beta-D-manno-octulosonate = alpha-Kdo-(2-&gt;6)-lipid IVA (E. coli) + CMP + H(+)</text>
        <dbReference type="Rhea" id="RHEA:28066"/>
        <dbReference type="ChEBI" id="CHEBI:15378"/>
        <dbReference type="ChEBI" id="CHEBI:58603"/>
        <dbReference type="ChEBI" id="CHEBI:60364"/>
        <dbReference type="ChEBI" id="CHEBI:60377"/>
        <dbReference type="ChEBI" id="CHEBI:85987"/>
        <dbReference type="EC" id="2.4.99.12"/>
    </reaction>
</comment>
<evidence type="ECO:0000313" key="10">
    <source>
        <dbReference type="Proteomes" id="UP000735592"/>
    </source>
</evidence>
<dbReference type="EMBL" id="WNKW01000001">
    <property type="protein sequence ID" value="MTW31550.1"/>
    <property type="molecule type" value="Genomic_DNA"/>
</dbReference>
<comment type="pathway">
    <text evidence="1 7">Bacterial outer membrane biogenesis; LPS core biosynthesis.</text>
</comment>
<evidence type="ECO:0000259" key="8">
    <source>
        <dbReference type="Pfam" id="PF04413"/>
    </source>
</evidence>
<protein>
    <recommendedName>
        <fullName evidence="3 7">3-deoxy-D-manno-octulosonic acid transferase</fullName>
        <shortName evidence="7">Kdo transferase</shortName>
        <ecNumber evidence="2 7">2.4.99.12</ecNumber>
    </recommendedName>
    <alternativeName>
        <fullName evidence="5 7">Lipid IV(A) 3-deoxy-D-manno-octulosonic acid transferase</fullName>
    </alternativeName>
</protein>
<dbReference type="PANTHER" id="PTHR42755">
    <property type="entry name" value="3-DEOXY-MANNO-OCTULOSONATE CYTIDYLYLTRANSFERASE"/>
    <property type="match status" value="1"/>
</dbReference>
<dbReference type="InterPro" id="IPR039901">
    <property type="entry name" value="Kdotransferase"/>
</dbReference>
<evidence type="ECO:0000313" key="9">
    <source>
        <dbReference type="EMBL" id="MTW31550.1"/>
    </source>
</evidence>
<comment type="caution">
    <text evidence="9">The sequence shown here is derived from an EMBL/GenBank/DDBJ whole genome shotgun (WGS) entry which is preliminary data.</text>
</comment>
<dbReference type="SUPFAM" id="SSF53756">
    <property type="entry name" value="UDP-Glycosyltransferase/glycogen phosphorylase"/>
    <property type="match status" value="1"/>
</dbReference>
<dbReference type="EC" id="2.4.99.12" evidence="2 7"/>
<keyword evidence="7" id="KW-0448">Lipopolysaccharide biosynthesis</keyword>
<dbReference type="RefSeq" id="WP_155432911.1">
    <property type="nucleotide sequence ID" value="NZ_JBHLXK010000001.1"/>
</dbReference>
<dbReference type="GO" id="GO:0016740">
    <property type="term" value="F:transferase activity"/>
    <property type="evidence" value="ECO:0007669"/>
    <property type="project" value="UniProtKB-KW"/>
</dbReference>
<evidence type="ECO:0000256" key="6">
    <source>
        <dbReference type="ARBA" id="ARBA00049183"/>
    </source>
</evidence>
<name>A0ABW9SIT8_9BURK</name>
<proteinExistence type="inferred from homology"/>
<comment type="function">
    <text evidence="7">Involved in lipopolysaccharide (LPS) biosynthesis. Catalyzes the transfer of 3-deoxy-D-manno-octulosonate (Kdo) residue(s) from CMP-Kdo to lipid IV(A), the tetraacyldisaccharide-1,4'-bisphosphate precursor of lipid A.</text>
</comment>
<dbReference type="Pfam" id="PF04413">
    <property type="entry name" value="Glycos_transf_N"/>
    <property type="match status" value="1"/>
</dbReference>
<dbReference type="PANTHER" id="PTHR42755:SF1">
    <property type="entry name" value="3-DEOXY-D-MANNO-OCTULOSONIC ACID TRANSFERASE, MITOCHONDRIAL-RELATED"/>
    <property type="match status" value="1"/>
</dbReference>
<dbReference type="Proteomes" id="UP000735592">
    <property type="component" value="Unassembled WGS sequence"/>
</dbReference>
<keyword evidence="7" id="KW-1003">Cell membrane</keyword>
<comment type="subcellular location">
    <subcellularLocation>
        <location evidence="7">Cell membrane</location>
    </subcellularLocation>
</comment>